<feature type="region of interest" description="Disordered" evidence="2">
    <location>
        <begin position="137"/>
        <end position="177"/>
    </location>
</feature>
<evidence type="ECO:0000256" key="1">
    <source>
        <dbReference type="SAM" id="Coils"/>
    </source>
</evidence>
<feature type="compositionally biased region" description="Low complexity" evidence="2">
    <location>
        <begin position="152"/>
        <end position="166"/>
    </location>
</feature>
<dbReference type="EMBL" id="CAICTM010000112">
    <property type="protein sequence ID" value="CAB9501605.1"/>
    <property type="molecule type" value="Genomic_DNA"/>
</dbReference>
<dbReference type="Proteomes" id="UP001153069">
    <property type="component" value="Unassembled WGS sequence"/>
</dbReference>
<proteinExistence type="predicted"/>
<feature type="compositionally biased region" description="Basic and acidic residues" evidence="2">
    <location>
        <begin position="82"/>
        <end position="96"/>
    </location>
</feature>
<keyword evidence="1" id="KW-0175">Coiled coil</keyword>
<evidence type="ECO:0000313" key="3">
    <source>
        <dbReference type="EMBL" id="CAB9501605.1"/>
    </source>
</evidence>
<keyword evidence="4" id="KW-1185">Reference proteome</keyword>
<accession>A0A9N8DJB3</accession>
<evidence type="ECO:0000313" key="4">
    <source>
        <dbReference type="Proteomes" id="UP001153069"/>
    </source>
</evidence>
<comment type="caution">
    <text evidence="3">The sequence shown here is derived from an EMBL/GenBank/DDBJ whole genome shotgun (WGS) entry which is preliminary data.</text>
</comment>
<feature type="region of interest" description="Disordered" evidence="2">
    <location>
        <begin position="49"/>
        <end position="105"/>
    </location>
</feature>
<protein>
    <submittedName>
        <fullName evidence="3">Uncharacterized protein</fullName>
    </submittedName>
</protein>
<dbReference type="AlphaFoldDB" id="A0A9N8DJB3"/>
<sequence length="359" mass="39318">MLLSSASAFIIPHHHHNKPLDTTVSIIRHRTSSALRPVVVARLLPVLKKKPDDEEDDDESSQTGMNEAFRQLGSLDSLGDPTEGKESTVKLDDQSKQELLSQENKVSMEQEVELFKGLLKDSEESDEDTLYSDVIKDMGGTPKEAPKAKPQQQITIEESGTTTTGSAIPRSEEDTQKFMDQAIQEALDEARSMAPDGKKLSDSILDDEEIMKEIEEIFEKGNEKLLASLEEIREEQQELARISAEQRSKVAMDNSQDEETAKRLAAAEASMQKQLGRVNQERAEVEQAVADLQKVKEELDAEASGNVIKPAALAGVLLFSVRSLLDFVAMGGIDSEAHLTAALIQGAIALACGAYLVFA</sequence>
<reference evidence="3" key="1">
    <citation type="submission" date="2020-06" db="EMBL/GenBank/DDBJ databases">
        <authorList>
            <consortium name="Plant Systems Biology data submission"/>
        </authorList>
    </citation>
    <scope>NUCLEOTIDE SEQUENCE</scope>
    <source>
        <strain evidence="3">D6</strain>
    </source>
</reference>
<evidence type="ECO:0000256" key="2">
    <source>
        <dbReference type="SAM" id="MobiDB-lite"/>
    </source>
</evidence>
<organism evidence="3 4">
    <name type="scientific">Seminavis robusta</name>
    <dbReference type="NCBI Taxonomy" id="568900"/>
    <lineage>
        <taxon>Eukaryota</taxon>
        <taxon>Sar</taxon>
        <taxon>Stramenopiles</taxon>
        <taxon>Ochrophyta</taxon>
        <taxon>Bacillariophyta</taxon>
        <taxon>Bacillariophyceae</taxon>
        <taxon>Bacillariophycidae</taxon>
        <taxon>Naviculales</taxon>
        <taxon>Naviculaceae</taxon>
        <taxon>Seminavis</taxon>
    </lineage>
</organism>
<dbReference type="OrthoDB" id="48873at2759"/>
<gene>
    <name evidence="3" type="ORF">SEMRO_113_G055990.1</name>
</gene>
<feature type="coiled-coil region" evidence="1">
    <location>
        <begin position="222"/>
        <end position="302"/>
    </location>
</feature>
<name>A0A9N8DJB3_9STRA</name>